<evidence type="ECO:0000313" key="3">
    <source>
        <dbReference type="Proteomes" id="UP000664904"/>
    </source>
</evidence>
<name>A0A975DF42_9GAMM</name>
<dbReference type="SUPFAM" id="SSF47413">
    <property type="entry name" value="lambda repressor-like DNA-binding domains"/>
    <property type="match status" value="1"/>
</dbReference>
<evidence type="ECO:0000313" key="2">
    <source>
        <dbReference type="EMBL" id="QTH70592.1"/>
    </source>
</evidence>
<sequence length="74" mass="8763">MLANIIKARKEAALSQKELASLVGLTQPDISKIERFERRLDVVEFIDMLTQISKRLNRDLSYIWQELYEHQCKQ</sequence>
<dbReference type="KEGG" id="pxi:J5O05_11600"/>
<accession>A0A975DF42</accession>
<dbReference type="InterPro" id="IPR010982">
    <property type="entry name" value="Lambda_DNA-bd_dom_sf"/>
</dbReference>
<dbReference type="GO" id="GO:0003677">
    <property type="term" value="F:DNA binding"/>
    <property type="evidence" value="ECO:0007669"/>
    <property type="project" value="InterPro"/>
</dbReference>
<feature type="domain" description="HTH cro/C1-type" evidence="1">
    <location>
        <begin position="5"/>
        <end position="63"/>
    </location>
</feature>
<proteinExistence type="predicted"/>
<dbReference type="CDD" id="cd00093">
    <property type="entry name" value="HTH_XRE"/>
    <property type="match status" value="1"/>
</dbReference>
<keyword evidence="3" id="KW-1185">Reference proteome</keyword>
<evidence type="ECO:0000259" key="1">
    <source>
        <dbReference type="PROSITE" id="PS50943"/>
    </source>
</evidence>
<dbReference type="InterPro" id="IPR001387">
    <property type="entry name" value="Cro/C1-type_HTH"/>
</dbReference>
<dbReference type="Proteomes" id="UP000664904">
    <property type="component" value="Chromosome"/>
</dbReference>
<reference evidence="2" key="1">
    <citation type="submission" date="2021-03" db="EMBL/GenBank/DDBJ databases">
        <title>Complete Genome of Pseudoalteromonas xiamenensis STKMTI.2, a new potential marine bacterium producing anti-Vibrio compounds.</title>
        <authorList>
            <person name="Handayani D.P."/>
            <person name="Isnansetyo A."/>
            <person name="Istiqomah I."/>
            <person name="Jumina J."/>
        </authorList>
    </citation>
    <scope>NUCLEOTIDE SEQUENCE</scope>
    <source>
        <strain evidence="2">STKMTI.2</strain>
    </source>
</reference>
<dbReference type="Pfam" id="PF01381">
    <property type="entry name" value="HTH_3"/>
    <property type="match status" value="1"/>
</dbReference>
<gene>
    <name evidence="2" type="ORF">J5O05_11600</name>
</gene>
<dbReference type="Gene3D" id="1.10.260.40">
    <property type="entry name" value="lambda repressor-like DNA-binding domains"/>
    <property type="match status" value="1"/>
</dbReference>
<dbReference type="EMBL" id="CP072133">
    <property type="protein sequence ID" value="QTH70592.1"/>
    <property type="molecule type" value="Genomic_DNA"/>
</dbReference>
<dbReference type="PROSITE" id="PS50943">
    <property type="entry name" value="HTH_CROC1"/>
    <property type="match status" value="1"/>
</dbReference>
<dbReference type="AlphaFoldDB" id="A0A975DF42"/>
<organism evidence="2 3">
    <name type="scientific">Pseudoalteromonas xiamenensis</name>
    <dbReference type="NCBI Taxonomy" id="882626"/>
    <lineage>
        <taxon>Bacteria</taxon>
        <taxon>Pseudomonadati</taxon>
        <taxon>Pseudomonadota</taxon>
        <taxon>Gammaproteobacteria</taxon>
        <taxon>Alteromonadales</taxon>
        <taxon>Pseudoalteromonadaceae</taxon>
        <taxon>Pseudoalteromonas</taxon>
    </lineage>
</organism>
<dbReference type="SMART" id="SM00530">
    <property type="entry name" value="HTH_XRE"/>
    <property type="match status" value="1"/>
</dbReference>
<protein>
    <submittedName>
        <fullName evidence="2">Helix-turn-helix transcriptional regulator</fullName>
    </submittedName>
</protein>